<name>A0A857DMW6_9FIRM</name>
<dbReference type="Proteomes" id="UP000430508">
    <property type="component" value="Chromosome"/>
</dbReference>
<dbReference type="AlphaFoldDB" id="A0A857DMW6"/>
<proteinExistence type="predicted"/>
<gene>
    <name evidence="1" type="ORF">GQ588_14485</name>
</gene>
<evidence type="ECO:0000313" key="2">
    <source>
        <dbReference type="Proteomes" id="UP000430508"/>
    </source>
</evidence>
<dbReference type="Gene3D" id="1.25.40.10">
    <property type="entry name" value="Tetratricopeptide repeat domain"/>
    <property type="match status" value="1"/>
</dbReference>
<dbReference type="Pfam" id="PF09986">
    <property type="entry name" value="DUF2225"/>
    <property type="match status" value="1"/>
</dbReference>
<reference evidence="1 2" key="1">
    <citation type="submission" date="2019-12" db="EMBL/GenBank/DDBJ databases">
        <title>Sequence classification of anaerobic respiratory reductive dehalogenases: First we see many, then we see few.</title>
        <authorList>
            <person name="Molenda O."/>
            <person name="Puentes Jacome L.A."/>
            <person name="Cao X."/>
            <person name="Nesbo C.L."/>
            <person name="Tang S."/>
            <person name="Morson N."/>
            <person name="Patron J."/>
            <person name="Lomheim L."/>
            <person name="Wishart D.S."/>
            <person name="Edwards E.A."/>
        </authorList>
    </citation>
    <scope>NUCLEOTIDE SEQUENCE [LARGE SCALE GENOMIC DNA]</scope>
    <source>
        <strain evidence="1 2">12DCA</strain>
    </source>
</reference>
<organism evidence="1 2">
    <name type="scientific">Dehalobacter restrictus</name>
    <dbReference type="NCBI Taxonomy" id="55583"/>
    <lineage>
        <taxon>Bacteria</taxon>
        <taxon>Bacillati</taxon>
        <taxon>Bacillota</taxon>
        <taxon>Clostridia</taxon>
        <taxon>Eubacteriales</taxon>
        <taxon>Desulfitobacteriaceae</taxon>
        <taxon>Dehalobacter</taxon>
    </lineage>
</organism>
<protein>
    <submittedName>
        <fullName evidence="1">DUF2225 domain-containing protein</fullName>
    </submittedName>
</protein>
<dbReference type="RefSeq" id="WP_019225018.1">
    <property type="nucleotide sequence ID" value="NZ_CP046996.1"/>
</dbReference>
<evidence type="ECO:0000313" key="1">
    <source>
        <dbReference type="EMBL" id="QHA01762.1"/>
    </source>
</evidence>
<sequence length="250" mass="29704">MMDKKDITEKLEPLYDKKVECLLCGQEFVTKKIRSRFIKPRKVDSDFGQIFEQDDNSPLFYYVMVCPHCGFSFTEDFSKIMAQNVRKKTLEEISGKMDHSKDFCGERDYQMAVRTFKLAIYFAQLIKEKHVVLARICHRLAWIYRGAGIAEEEMRFMNLACTEYEQSFLYTDFNPELTPEIQILYLIGELNRRLGKYNEAVKYFSTVSEHPDKSRYMKYVNMARNQWSEAVQEYRESKNKQQIQPNVKSE</sequence>
<dbReference type="SUPFAM" id="SSF48452">
    <property type="entry name" value="TPR-like"/>
    <property type="match status" value="1"/>
</dbReference>
<dbReference type="EMBL" id="CP046996">
    <property type="protein sequence ID" value="QHA01762.1"/>
    <property type="molecule type" value="Genomic_DNA"/>
</dbReference>
<dbReference type="InterPro" id="IPR011990">
    <property type="entry name" value="TPR-like_helical_dom_sf"/>
</dbReference>
<accession>A0A857DMW6</accession>
<dbReference type="InterPro" id="IPR018708">
    <property type="entry name" value="DUF2225"/>
</dbReference>